<dbReference type="GO" id="GO:0016197">
    <property type="term" value="P:endosomal transport"/>
    <property type="evidence" value="ECO:0007669"/>
    <property type="project" value="TreeGrafter"/>
</dbReference>
<dbReference type="GO" id="GO:0031410">
    <property type="term" value="C:cytoplasmic vesicle"/>
    <property type="evidence" value="ECO:0007669"/>
    <property type="project" value="TreeGrafter"/>
</dbReference>
<protein>
    <recommendedName>
        <fullName evidence="4">SH3 domain-containing protein</fullName>
    </recommendedName>
</protein>
<dbReference type="GO" id="GO:0006897">
    <property type="term" value="P:endocytosis"/>
    <property type="evidence" value="ECO:0007669"/>
    <property type="project" value="TreeGrafter"/>
</dbReference>
<feature type="compositionally biased region" description="Polar residues" evidence="3">
    <location>
        <begin position="80"/>
        <end position="90"/>
    </location>
</feature>
<sequence length="112" mass="11878">MALKARVLYDFHSENPGEISITENELVTLFSEEELDGWLEGENSRGEAGLFPASYVEITRDQITSNTNNNGLSSPKAVTPTHTSYTSPESQRGLGAGSGGSGGGQLPHQPGQ</sequence>
<dbReference type="SUPFAM" id="SSF50044">
    <property type="entry name" value="SH3-domain"/>
    <property type="match status" value="1"/>
</dbReference>
<feature type="compositionally biased region" description="Gly residues" evidence="3">
    <location>
        <begin position="94"/>
        <end position="105"/>
    </location>
</feature>
<dbReference type="GO" id="GO:0036089">
    <property type="term" value="P:cleavage furrow formation"/>
    <property type="evidence" value="ECO:0007669"/>
    <property type="project" value="TreeGrafter"/>
</dbReference>
<proteinExistence type="predicted"/>
<feature type="region of interest" description="Disordered" evidence="3">
    <location>
        <begin position="62"/>
        <end position="112"/>
    </location>
</feature>
<dbReference type="Pfam" id="PF14604">
    <property type="entry name" value="SH3_9"/>
    <property type="match status" value="1"/>
</dbReference>
<dbReference type="InterPro" id="IPR001452">
    <property type="entry name" value="SH3_domain"/>
</dbReference>
<dbReference type="EMBL" id="JAURVH010001532">
    <property type="protein sequence ID" value="KAK5900661.1"/>
    <property type="molecule type" value="Genomic_DNA"/>
</dbReference>
<evidence type="ECO:0000256" key="2">
    <source>
        <dbReference type="PROSITE-ProRule" id="PRU00192"/>
    </source>
</evidence>
<dbReference type="GO" id="GO:0005886">
    <property type="term" value="C:plasma membrane"/>
    <property type="evidence" value="ECO:0007669"/>
    <property type="project" value="TreeGrafter"/>
</dbReference>
<dbReference type="GO" id="GO:0097320">
    <property type="term" value="P:plasma membrane tubulation"/>
    <property type="evidence" value="ECO:0007669"/>
    <property type="project" value="TreeGrafter"/>
</dbReference>
<dbReference type="Gene3D" id="2.30.30.40">
    <property type="entry name" value="SH3 Domains"/>
    <property type="match status" value="1"/>
</dbReference>
<dbReference type="GO" id="GO:0035091">
    <property type="term" value="F:phosphatidylinositol binding"/>
    <property type="evidence" value="ECO:0007669"/>
    <property type="project" value="TreeGrafter"/>
</dbReference>
<keyword evidence="1 2" id="KW-0728">SH3 domain</keyword>
<dbReference type="InterPro" id="IPR036028">
    <property type="entry name" value="SH3-like_dom_sf"/>
</dbReference>
<comment type="caution">
    <text evidence="5">The sequence shown here is derived from an EMBL/GenBank/DDBJ whole genome shotgun (WGS) entry which is preliminary data.</text>
</comment>
<evidence type="ECO:0000313" key="5">
    <source>
        <dbReference type="EMBL" id="KAK5900661.1"/>
    </source>
</evidence>
<dbReference type="Proteomes" id="UP001331515">
    <property type="component" value="Unassembled WGS sequence"/>
</dbReference>
<evidence type="ECO:0000256" key="1">
    <source>
        <dbReference type="ARBA" id="ARBA00022443"/>
    </source>
</evidence>
<dbReference type="FunFam" id="2.30.30.40:FF:000116">
    <property type="entry name" value="Sorting nexin"/>
    <property type="match status" value="1"/>
</dbReference>
<dbReference type="PROSITE" id="PS50002">
    <property type="entry name" value="SH3"/>
    <property type="match status" value="1"/>
</dbReference>
<feature type="compositionally biased region" description="Polar residues" evidence="3">
    <location>
        <begin position="62"/>
        <end position="73"/>
    </location>
</feature>
<feature type="domain" description="SH3" evidence="4">
    <location>
        <begin position="1"/>
        <end position="61"/>
    </location>
</feature>
<dbReference type="PANTHER" id="PTHR45827">
    <property type="entry name" value="SORTING NEXIN"/>
    <property type="match status" value="1"/>
</dbReference>
<dbReference type="SMART" id="SM00326">
    <property type="entry name" value="SH3"/>
    <property type="match status" value="1"/>
</dbReference>
<accession>A0AAN8CAP7</accession>
<evidence type="ECO:0000259" key="4">
    <source>
        <dbReference type="PROSITE" id="PS50002"/>
    </source>
</evidence>
<organism evidence="5 6">
    <name type="scientific">Champsocephalus gunnari</name>
    <name type="common">Mackerel icefish</name>
    <dbReference type="NCBI Taxonomy" id="52237"/>
    <lineage>
        <taxon>Eukaryota</taxon>
        <taxon>Metazoa</taxon>
        <taxon>Chordata</taxon>
        <taxon>Craniata</taxon>
        <taxon>Vertebrata</taxon>
        <taxon>Euteleostomi</taxon>
        <taxon>Actinopterygii</taxon>
        <taxon>Neopterygii</taxon>
        <taxon>Teleostei</taxon>
        <taxon>Neoteleostei</taxon>
        <taxon>Acanthomorphata</taxon>
        <taxon>Eupercaria</taxon>
        <taxon>Perciformes</taxon>
        <taxon>Notothenioidei</taxon>
        <taxon>Channichthyidae</taxon>
        <taxon>Champsocephalus</taxon>
    </lineage>
</organism>
<evidence type="ECO:0000256" key="3">
    <source>
        <dbReference type="SAM" id="MobiDB-lite"/>
    </source>
</evidence>
<evidence type="ECO:0000313" key="6">
    <source>
        <dbReference type="Proteomes" id="UP001331515"/>
    </source>
</evidence>
<name>A0AAN8CAP7_CHAGU</name>
<reference evidence="5 6" key="1">
    <citation type="journal article" date="2023" name="Mol. Biol. Evol.">
        <title>Genomics of Secondarily Temperate Adaptation in the Only Non-Antarctic Icefish.</title>
        <authorList>
            <person name="Rivera-Colon A.G."/>
            <person name="Rayamajhi N."/>
            <person name="Minhas B.F."/>
            <person name="Madrigal G."/>
            <person name="Bilyk K.T."/>
            <person name="Yoon V."/>
            <person name="Hune M."/>
            <person name="Gregory S."/>
            <person name="Cheng C.H.C."/>
            <person name="Catchen J.M."/>
        </authorList>
    </citation>
    <scope>NUCLEOTIDE SEQUENCE [LARGE SCALE GENOMIC DNA]</scope>
    <source>
        <tissue evidence="5">White muscle</tissue>
    </source>
</reference>
<dbReference type="AlphaFoldDB" id="A0AAN8CAP7"/>
<keyword evidence="6" id="KW-1185">Reference proteome</keyword>
<gene>
    <name evidence="5" type="ORF">CgunFtcFv8_025603</name>
</gene>
<dbReference type="PANTHER" id="PTHR45827:SF5">
    <property type="entry name" value="SORTING NEXIN"/>
    <property type="match status" value="1"/>
</dbReference>